<proteinExistence type="predicted"/>
<feature type="transmembrane region" description="Helical" evidence="6">
    <location>
        <begin position="372"/>
        <end position="390"/>
    </location>
</feature>
<reference evidence="7" key="1">
    <citation type="submission" date="2020-10" db="EMBL/GenBank/DDBJ databases">
        <authorList>
            <person name="Gilroy R."/>
        </authorList>
    </citation>
    <scope>NUCLEOTIDE SEQUENCE</scope>
    <source>
        <strain evidence="7">CHK195-15760</strain>
    </source>
</reference>
<feature type="transmembrane region" description="Helical" evidence="6">
    <location>
        <begin position="239"/>
        <end position="260"/>
    </location>
</feature>
<feature type="transmembrane region" description="Helical" evidence="6">
    <location>
        <begin position="56"/>
        <end position="75"/>
    </location>
</feature>
<feature type="transmembrane region" description="Helical" evidence="6">
    <location>
        <begin position="402"/>
        <end position="421"/>
    </location>
</feature>
<dbReference type="InterPro" id="IPR002797">
    <property type="entry name" value="Polysacc_synth"/>
</dbReference>
<comment type="subcellular location">
    <subcellularLocation>
        <location evidence="1">Cell membrane</location>
        <topology evidence="1">Multi-pass membrane protein</topology>
    </subcellularLocation>
</comment>
<dbReference type="PANTHER" id="PTHR30250:SF21">
    <property type="entry name" value="LIPID II FLIPPASE MURJ"/>
    <property type="match status" value="1"/>
</dbReference>
<evidence type="ECO:0000256" key="3">
    <source>
        <dbReference type="ARBA" id="ARBA00022692"/>
    </source>
</evidence>
<accession>A0A9D1S9G2</accession>
<evidence type="ECO:0000256" key="6">
    <source>
        <dbReference type="SAM" id="Phobius"/>
    </source>
</evidence>
<organism evidence="7 8">
    <name type="scientific">Candidatus Merdicola faecigallinarum</name>
    <dbReference type="NCBI Taxonomy" id="2840862"/>
    <lineage>
        <taxon>Bacteria</taxon>
        <taxon>Bacillati</taxon>
        <taxon>Bacillota</taxon>
        <taxon>Clostridia</taxon>
        <taxon>Candidatus Merdicola</taxon>
    </lineage>
</organism>
<name>A0A9D1S9G2_9FIRM</name>
<gene>
    <name evidence="7" type="ORF">IAB70_04410</name>
</gene>
<protein>
    <submittedName>
        <fullName evidence="7">Polysaccharide biosynthesis protein</fullName>
    </submittedName>
</protein>
<keyword evidence="2" id="KW-1003">Cell membrane</keyword>
<feature type="transmembrane region" description="Helical" evidence="6">
    <location>
        <begin position="193"/>
        <end position="218"/>
    </location>
</feature>
<feature type="transmembrane region" description="Helical" evidence="6">
    <location>
        <begin position="12"/>
        <end position="36"/>
    </location>
</feature>
<dbReference type="Proteomes" id="UP000824093">
    <property type="component" value="Unassembled WGS sequence"/>
</dbReference>
<dbReference type="Pfam" id="PF01943">
    <property type="entry name" value="Polysacc_synt"/>
    <property type="match status" value="1"/>
</dbReference>
<dbReference type="EMBL" id="DVNH01000027">
    <property type="protein sequence ID" value="HIU51846.1"/>
    <property type="molecule type" value="Genomic_DNA"/>
</dbReference>
<sequence>MPRGTKKEKKESFMQAVVSLMFSQVLIKLLGLVYTLYLTNKEGFGDTGNAIYLGAYQIYAMLLTLSSIGVPNAIAKLVAERTALGDHKGAHRIFKIAFATFSVIGLVGTLLLFLGADVIANVWLQIPESKYTLVALSPAVFFVSTASVIRGYFNGRSSMKVTARSQSLEQVFKTVFTIMIVELIFTMTSGNTVWMAAGANIATTLSIFLSFMYLFTYYKRQGRQIGREIKKSVNYRYQNVKTIVKNILHVSIPMSLSSIMSSFNKNIDSFTVVRNLKTFMSEADAKAQYGILSGKVDTLTSLPLAINIAFATALVPAISAARMKGDQETITKRTSFSLLASMLIGLPCTAGMLIFAGPILNLLFPNATNGTTILQISSLTIIFTILDQTINGTLQGIGKIMIPATSLGFGMLTKLIVNLILVPIPAFGANGAAIGSVACHMVAFTIAFNVLRKNVKLNLTFKKFVLKPLMATIIMSVCSYFIYIVLKGIIIERLATIIAMIVAVVIYGLSILALRILNKEDIYMIPYGQKIYKILEKLGIYREAKHAK</sequence>
<dbReference type="CDD" id="cd13124">
    <property type="entry name" value="MATE_SpoVB_like"/>
    <property type="match status" value="1"/>
</dbReference>
<keyword evidence="3 6" id="KW-0812">Transmembrane</keyword>
<feature type="transmembrane region" description="Helical" evidence="6">
    <location>
        <begin position="335"/>
        <end position="360"/>
    </location>
</feature>
<dbReference type="InterPro" id="IPR050833">
    <property type="entry name" value="Poly_Biosynth_Transport"/>
</dbReference>
<evidence type="ECO:0000313" key="7">
    <source>
        <dbReference type="EMBL" id="HIU51846.1"/>
    </source>
</evidence>
<evidence type="ECO:0000313" key="8">
    <source>
        <dbReference type="Proteomes" id="UP000824093"/>
    </source>
</evidence>
<feature type="transmembrane region" description="Helical" evidence="6">
    <location>
        <begin position="131"/>
        <end position="149"/>
    </location>
</feature>
<keyword evidence="5 6" id="KW-0472">Membrane</keyword>
<keyword evidence="4 6" id="KW-1133">Transmembrane helix</keyword>
<feature type="transmembrane region" description="Helical" evidence="6">
    <location>
        <begin position="96"/>
        <end position="119"/>
    </location>
</feature>
<dbReference type="InterPro" id="IPR024923">
    <property type="entry name" value="PG_synth_SpoVB"/>
</dbReference>
<dbReference type="PIRSF" id="PIRSF038958">
    <property type="entry name" value="PG_synth_SpoVB"/>
    <property type="match status" value="1"/>
</dbReference>
<feature type="transmembrane region" description="Helical" evidence="6">
    <location>
        <begin position="304"/>
        <end position="323"/>
    </location>
</feature>
<comment type="caution">
    <text evidence="7">The sequence shown here is derived from an EMBL/GenBank/DDBJ whole genome shotgun (WGS) entry which is preliminary data.</text>
</comment>
<feature type="transmembrane region" description="Helical" evidence="6">
    <location>
        <begin position="427"/>
        <end position="448"/>
    </location>
</feature>
<evidence type="ECO:0000256" key="5">
    <source>
        <dbReference type="ARBA" id="ARBA00023136"/>
    </source>
</evidence>
<dbReference type="GO" id="GO:0005886">
    <property type="term" value="C:plasma membrane"/>
    <property type="evidence" value="ECO:0007669"/>
    <property type="project" value="UniProtKB-SubCell"/>
</dbReference>
<evidence type="ECO:0000256" key="1">
    <source>
        <dbReference type="ARBA" id="ARBA00004651"/>
    </source>
</evidence>
<evidence type="ECO:0000256" key="4">
    <source>
        <dbReference type="ARBA" id="ARBA00022989"/>
    </source>
</evidence>
<feature type="transmembrane region" description="Helical" evidence="6">
    <location>
        <begin position="469"/>
        <end position="491"/>
    </location>
</feature>
<dbReference type="AlphaFoldDB" id="A0A9D1S9G2"/>
<evidence type="ECO:0000256" key="2">
    <source>
        <dbReference type="ARBA" id="ARBA00022475"/>
    </source>
</evidence>
<feature type="transmembrane region" description="Helical" evidence="6">
    <location>
        <begin position="497"/>
        <end position="517"/>
    </location>
</feature>
<dbReference type="PANTHER" id="PTHR30250">
    <property type="entry name" value="PST FAMILY PREDICTED COLANIC ACID TRANSPORTER"/>
    <property type="match status" value="1"/>
</dbReference>
<feature type="transmembrane region" description="Helical" evidence="6">
    <location>
        <begin position="170"/>
        <end position="187"/>
    </location>
</feature>
<reference evidence="7" key="2">
    <citation type="journal article" date="2021" name="PeerJ">
        <title>Extensive microbial diversity within the chicken gut microbiome revealed by metagenomics and culture.</title>
        <authorList>
            <person name="Gilroy R."/>
            <person name="Ravi A."/>
            <person name="Getino M."/>
            <person name="Pursley I."/>
            <person name="Horton D.L."/>
            <person name="Alikhan N.F."/>
            <person name="Baker D."/>
            <person name="Gharbi K."/>
            <person name="Hall N."/>
            <person name="Watson M."/>
            <person name="Adriaenssens E.M."/>
            <person name="Foster-Nyarko E."/>
            <person name="Jarju S."/>
            <person name="Secka A."/>
            <person name="Antonio M."/>
            <person name="Oren A."/>
            <person name="Chaudhuri R.R."/>
            <person name="La Ragione R."/>
            <person name="Hildebrand F."/>
            <person name="Pallen M.J."/>
        </authorList>
    </citation>
    <scope>NUCLEOTIDE SEQUENCE</scope>
    <source>
        <strain evidence="7">CHK195-15760</strain>
    </source>
</reference>